<feature type="signal peptide" evidence="1">
    <location>
        <begin position="1"/>
        <end position="26"/>
    </location>
</feature>
<reference evidence="4" key="1">
    <citation type="submission" date="2016-06" db="UniProtKB">
        <authorList>
            <consortium name="WormBaseParasite"/>
        </authorList>
    </citation>
    <scope>IDENTIFICATION</scope>
</reference>
<accession>A0A183ISE6</accession>
<dbReference type="Proteomes" id="UP000270296">
    <property type="component" value="Unassembled WGS sequence"/>
</dbReference>
<keyword evidence="1" id="KW-0732">Signal</keyword>
<proteinExistence type="predicted"/>
<evidence type="ECO:0000313" key="3">
    <source>
        <dbReference type="Proteomes" id="UP000270296"/>
    </source>
</evidence>
<dbReference type="WBParaSite" id="SBAD_0000679801-mRNA-1">
    <property type="protein sequence ID" value="SBAD_0000679801-mRNA-1"/>
    <property type="gene ID" value="SBAD_0000679801"/>
</dbReference>
<evidence type="ECO:0000256" key="1">
    <source>
        <dbReference type="SAM" id="SignalP"/>
    </source>
</evidence>
<sequence length="66" mass="7326">MVFMDVAPSLVRWLTALVVLAIKGHSREVTVTFNASKMNLQVEDSCGGSLLKDMLTRMELPPKFSD</sequence>
<protein>
    <submittedName>
        <fullName evidence="4">BPI2 domain-containing protein</fullName>
    </submittedName>
</protein>
<gene>
    <name evidence="2" type="ORF">SBAD_LOCUS6543</name>
</gene>
<evidence type="ECO:0000313" key="2">
    <source>
        <dbReference type="EMBL" id="VDP10263.1"/>
    </source>
</evidence>
<feature type="chain" id="PRO_5043140172" evidence="1">
    <location>
        <begin position="27"/>
        <end position="66"/>
    </location>
</feature>
<evidence type="ECO:0000313" key="4">
    <source>
        <dbReference type="WBParaSite" id="SBAD_0000679801-mRNA-1"/>
    </source>
</evidence>
<organism evidence="4">
    <name type="scientific">Soboliphyme baturini</name>
    <dbReference type="NCBI Taxonomy" id="241478"/>
    <lineage>
        <taxon>Eukaryota</taxon>
        <taxon>Metazoa</taxon>
        <taxon>Ecdysozoa</taxon>
        <taxon>Nematoda</taxon>
        <taxon>Enoplea</taxon>
        <taxon>Dorylaimia</taxon>
        <taxon>Dioctophymatida</taxon>
        <taxon>Dioctophymatoidea</taxon>
        <taxon>Soboliphymatidae</taxon>
        <taxon>Soboliphyme</taxon>
    </lineage>
</organism>
<keyword evidence="3" id="KW-1185">Reference proteome</keyword>
<name>A0A183ISE6_9BILA</name>
<reference evidence="2 3" key="2">
    <citation type="submission" date="2018-11" db="EMBL/GenBank/DDBJ databases">
        <authorList>
            <consortium name="Pathogen Informatics"/>
        </authorList>
    </citation>
    <scope>NUCLEOTIDE SEQUENCE [LARGE SCALE GENOMIC DNA]</scope>
</reference>
<dbReference type="EMBL" id="UZAM01009844">
    <property type="protein sequence ID" value="VDP10263.1"/>
    <property type="molecule type" value="Genomic_DNA"/>
</dbReference>
<dbReference type="AlphaFoldDB" id="A0A183ISE6"/>